<proteinExistence type="inferred from homology"/>
<comment type="similarity">
    <text evidence="6">Belongs to the BRMS1 family.</text>
</comment>
<comment type="caution">
    <text evidence="7">The sequence shown here is derived from an EMBL/GenBank/DDBJ whole genome shotgun (WGS) entry which is preliminary data.</text>
</comment>
<evidence type="ECO:0000256" key="4">
    <source>
        <dbReference type="ARBA" id="ARBA00023163"/>
    </source>
</evidence>
<sequence length="105" mass="12127">MTNLEKQFGDLKDQLYKDRLSQVDAKLQEVIAGKASEYLDLWQICRRTCRSEQRLRSSGMMSCSQGRTRGKIHLVQTKIKSQLCQTSYFIIQVSTEISLACKMVF</sequence>
<keyword evidence="8" id="KW-1185">Reference proteome</keyword>
<dbReference type="FunFam" id="1.20.5.1500:FF:000002">
    <property type="entry name" value="breast cancer metastasis-suppressor 1-like protein-A"/>
    <property type="match status" value="1"/>
</dbReference>
<accession>A0AAN8QZG7</accession>
<dbReference type="Gene3D" id="1.20.5.1500">
    <property type="match status" value="1"/>
</dbReference>
<keyword evidence="3" id="KW-0805">Transcription regulation</keyword>
<evidence type="ECO:0000313" key="8">
    <source>
        <dbReference type="Proteomes" id="UP001356427"/>
    </source>
</evidence>
<keyword evidence="2" id="KW-0678">Repressor</keyword>
<gene>
    <name evidence="7" type="ORF">J4Q44_G00225650</name>
</gene>
<keyword evidence="5" id="KW-0539">Nucleus</keyword>
<dbReference type="Proteomes" id="UP001356427">
    <property type="component" value="Unassembled WGS sequence"/>
</dbReference>
<dbReference type="EMBL" id="JAGTTL010000020">
    <property type="protein sequence ID" value="KAK6307417.1"/>
    <property type="molecule type" value="Genomic_DNA"/>
</dbReference>
<keyword evidence="4" id="KW-0804">Transcription</keyword>
<name>A0AAN8QZG7_9TELE</name>
<evidence type="ECO:0000313" key="7">
    <source>
        <dbReference type="EMBL" id="KAK6307417.1"/>
    </source>
</evidence>
<evidence type="ECO:0000256" key="6">
    <source>
        <dbReference type="ARBA" id="ARBA00038256"/>
    </source>
</evidence>
<organism evidence="7 8">
    <name type="scientific">Coregonus suidteri</name>
    <dbReference type="NCBI Taxonomy" id="861788"/>
    <lineage>
        <taxon>Eukaryota</taxon>
        <taxon>Metazoa</taxon>
        <taxon>Chordata</taxon>
        <taxon>Craniata</taxon>
        <taxon>Vertebrata</taxon>
        <taxon>Euteleostomi</taxon>
        <taxon>Actinopterygii</taxon>
        <taxon>Neopterygii</taxon>
        <taxon>Teleostei</taxon>
        <taxon>Protacanthopterygii</taxon>
        <taxon>Salmoniformes</taxon>
        <taxon>Salmonidae</taxon>
        <taxon>Coregoninae</taxon>
        <taxon>Coregonus</taxon>
    </lineage>
</organism>
<dbReference type="GO" id="GO:0010468">
    <property type="term" value="P:regulation of gene expression"/>
    <property type="evidence" value="ECO:0007669"/>
    <property type="project" value="UniProtKB-ARBA"/>
</dbReference>
<dbReference type="Pfam" id="PF08598">
    <property type="entry name" value="Sds3"/>
    <property type="match status" value="1"/>
</dbReference>
<comment type="subcellular location">
    <subcellularLocation>
        <location evidence="1">Nucleus</location>
    </subcellularLocation>
</comment>
<dbReference type="GO" id="GO:0005654">
    <property type="term" value="C:nucleoplasm"/>
    <property type="evidence" value="ECO:0007669"/>
    <property type="project" value="UniProtKB-ARBA"/>
</dbReference>
<evidence type="ECO:0000256" key="3">
    <source>
        <dbReference type="ARBA" id="ARBA00023015"/>
    </source>
</evidence>
<dbReference type="AlphaFoldDB" id="A0AAN8QZG7"/>
<evidence type="ECO:0000256" key="2">
    <source>
        <dbReference type="ARBA" id="ARBA00022491"/>
    </source>
</evidence>
<evidence type="ECO:0000256" key="1">
    <source>
        <dbReference type="ARBA" id="ARBA00004123"/>
    </source>
</evidence>
<reference evidence="7 8" key="1">
    <citation type="submission" date="2021-04" db="EMBL/GenBank/DDBJ databases">
        <authorList>
            <person name="De Guttry C."/>
            <person name="Zahm M."/>
            <person name="Klopp C."/>
            <person name="Cabau C."/>
            <person name="Louis A."/>
            <person name="Berthelot C."/>
            <person name="Parey E."/>
            <person name="Roest Crollius H."/>
            <person name="Montfort J."/>
            <person name="Robinson-Rechavi M."/>
            <person name="Bucao C."/>
            <person name="Bouchez O."/>
            <person name="Gislard M."/>
            <person name="Lluch J."/>
            <person name="Milhes M."/>
            <person name="Lampietro C."/>
            <person name="Lopez Roques C."/>
            <person name="Donnadieu C."/>
            <person name="Braasch I."/>
            <person name="Desvignes T."/>
            <person name="Postlethwait J."/>
            <person name="Bobe J."/>
            <person name="Wedekind C."/>
            <person name="Guiguen Y."/>
        </authorList>
    </citation>
    <scope>NUCLEOTIDE SEQUENCE [LARGE SCALE GENOMIC DNA]</scope>
    <source>
        <strain evidence="7">Cs_M1</strain>
        <tissue evidence="7">Blood</tissue>
    </source>
</reference>
<evidence type="ECO:0000256" key="5">
    <source>
        <dbReference type="ARBA" id="ARBA00023242"/>
    </source>
</evidence>
<dbReference type="InterPro" id="IPR013907">
    <property type="entry name" value="Sds3"/>
</dbReference>
<protein>
    <submittedName>
        <fullName evidence="7">Uncharacterized protein</fullName>
    </submittedName>
</protein>